<comment type="caution">
    <text evidence="2">The sequence shown here is derived from an EMBL/GenBank/DDBJ whole genome shotgun (WGS) entry which is preliminary data.</text>
</comment>
<feature type="domain" description="Piwi" evidence="1">
    <location>
        <begin position="41"/>
        <end position="215"/>
    </location>
</feature>
<dbReference type="Proteomes" id="UP000287651">
    <property type="component" value="Unassembled WGS sequence"/>
</dbReference>
<dbReference type="GO" id="GO:0003676">
    <property type="term" value="F:nucleic acid binding"/>
    <property type="evidence" value="ECO:0007669"/>
    <property type="project" value="InterPro"/>
</dbReference>
<dbReference type="PROSITE" id="PS50822">
    <property type="entry name" value="PIWI"/>
    <property type="match status" value="1"/>
</dbReference>
<proteinExistence type="predicted"/>
<name>A0A427AK73_ENSVE</name>
<dbReference type="Pfam" id="PF02171">
    <property type="entry name" value="Piwi"/>
    <property type="match status" value="1"/>
</dbReference>
<reference evidence="2 3" key="1">
    <citation type="journal article" date="2014" name="Agronomy (Basel)">
        <title>A Draft Genome Sequence for Ensete ventricosum, the Drought-Tolerant Tree Against Hunger.</title>
        <authorList>
            <person name="Harrison J."/>
            <person name="Moore K.A."/>
            <person name="Paszkiewicz K."/>
            <person name="Jones T."/>
            <person name="Grant M."/>
            <person name="Ambacheew D."/>
            <person name="Muzemil S."/>
            <person name="Studholme D.J."/>
        </authorList>
    </citation>
    <scope>NUCLEOTIDE SEQUENCE [LARGE SCALE GENOMIC DNA]</scope>
</reference>
<evidence type="ECO:0000259" key="1">
    <source>
        <dbReference type="PROSITE" id="PS50822"/>
    </source>
</evidence>
<organism evidence="2 3">
    <name type="scientific">Ensete ventricosum</name>
    <name type="common">Abyssinian banana</name>
    <name type="synonym">Musa ensete</name>
    <dbReference type="NCBI Taxonomy" id="4639"/>
    <lineage>
        <taxon>Eukaryota</taxon>
        <taxon>Viridiplantae</taxon>
        <taxon>Streptophyta</taxon>
        <taxon>Embryophyta</taxon>
        <taxon>Tracheophyta</taxon>
        <taxon>Spermatophyta</taxon>
        <taxon>Magnoliopsida</taxon>
        <taxon>Liliopsida</taxon>
        <taxon>Zingiberales</taxon>
        <taxon>Musaceae</taxon>
        <taxon>Ensete</taxon>
    </lineage>
</organism>
<dbReference type="AlphaFoldDB" id="A0A427AK73"/>
<evidence type="ECO:0000313" key="3">
    <source>
        <dbReference type="Proteomes" id="UP000287651"/>
    </source>
</evidence>
<dbReference type="SUPFAM" id="SSF53098">
    <property type="entry name" value="Ribonuclease H-like"/>
    <property type="match status" value="1"/>
</dbReference>
<evidence type="ECO:0000313" key="2">
    <source>
        <dbReference type="EMBL" id="RRT76655.1"/>
    </source>
</evidence>
<dbReference type="Gene3D" id="3.30.420.10">
    <property type="entry name" value="Ribonuclease H-like superfamily/Ribonuclease H"/>
    <property type="match status" value="1"/>
</dbReference>
<sequence>MILAMDVSHGPPGLSFPSVAAIRKMKKTNNFFLFGDIRDLLLDFYKTNGGMKPAQMIIFRYSFPLFLKIIHTLTTVSSELLSLFQVFEHLGDTTMPKFTVIVAQKKHHTRFFIADNSDNVPPGTVVDNTVVHPRNYDFYMCAHQGRLVSALFHVFMNQKGNAAVSMGKTASLSLLAFCLLPSSPPPDDVECSFPSSVAPVCYAHLAARQLSQCFDLSDTSGGDLPNKAGVPHLPELHENVRRSMFFC</sequence>
<dbReference type="InterPro" id="IPR036397">
    <property type="entry name" value="RNaseH_sf"/>
</dbReference>
<accession>A0A427AK73</accession>
<dbReference type="EMBL" id="AMZH03002135">
    <property type="protein sequence ID" value="RRT76655.1"/>
    <property type="molecule type" value="Genomic_DNA"/>
</dbReference>
<gene>
    <name evidence="2" type="ORF">B296_00004627</name>
</gene>
<dbReference type="InterPro" id="IPR012337">
    <property type="entry name" value="RNaseH-like_sf"/>
</dbReference>
<dbReference type="InterPro" id="IPR003165">
    <property type="entry name" value="Piwi"/>
</dbReference>
<dbReference type="PANTHER" id="PTHR22891">
    <property type="entry name" value="EUKARYOTIC TRANSLATION INITIATION FACTOR 2C"/>
    <property type="match status" value="1"/>
</dbReference>
<dbReference type="SMART" id="SM00950">
    <property type="entry name" value="Piwi"/>
    <property type="match status" value="1"/>
</dbReference>
<protein>
    <recommendedName>
        <fullName evidence="1">Piwi domain-containing protein</fullName>
    </recommendedName>
</protein>